<reference evidence="1 3" key="1">
    <citation type="submission" date="2015-07" db="EMBL/GenBank/DDBJ databases">
        <title>Draft Genome Sequence of Streptomyces antibioticus, IMRU 3720 reveals insights in the evolution of actinomycin biosynthetic gene clusters in Streptomyces.</title>
        <authorList>
            <person name="Crnovcic I."/>
            <person name="Ruckert C."/>
            <person name="Kalinowksi J."/>
            <person name="Keller U."/>
        </authorList>
    </citation>
    <scope>NUCLEOTIDE SEQUENCE [LARGE SCALE GENOMIC DNA]</scope>
    <source>
        <strain evidence="1 3">DSM 41481</strain>
    </source>
</reference>
<dbReference type="RefSeq" id="WP_078631928.1">
    <property type="nucleotide sequence ID" value="NZ_CM007717.1"/>
</dbReference>
<dbReference type="EMBL" id="LHQL01000001">
    <property type="protein sequence ID" value="OOQ54808.1"/>
    <property type="molecule type" value="Genomic_DNA"/>
</dbReference>
<dbReference type="Proteomes" id="UP000502504">
    <property type="component" value="Chromosome"/>
</dbReference>
<gene>
    <name evidence="1" type="ORF">AFM16_01870</name>
    <name evidence="2" type="ORF">HCX60_02060</name>
</gene>
<dbReference type="EMBL" id="CP050692">
    <property type="protein sequence ID" value="QIT42453.1"/>
    <property type="molecule type" value="Genomic_DNA"/>
</dbReference>
<keyword evidence="3" id="KW-1185">Reference proteome</keyword>
<evidence type="ECO:0000313" key="4">
    <source>
        <dbReference type="Proteomes" id="UP000502504"/>
    </source>
</evidence>
<organism evidence="2 4">
    <name type="scientific">Streptomyces antibioticus</name>
    <dbReference type="NCBI Taxonomy" id="1890"/>
    <lineage>
        <taxon>Bacteria</taxon>
        <taxon>Bacillati</taxon>
        <taxon>Actinomycetota</taxon>
        <taxon>Actinomycetes</taxon>
        <taxon>Kitasatosporales</taxon>
        <taxon>Streptomycetaceae</taxon>
        <taxon>Streptomyces</taxon>
    </lineage>
</organism>
<protein>
    <submittedName>
        <fullName evidence="2">Uncharacterized protein</fullName>
    </submittedName>
</protein>
<dbReference type="AlphaFoldDB" id="A0AAE6Y349"/>
<sequence length="82" mass="8654">MRKAADLDFVVIVDRNGIGLTQPDPGLIVRAATLPPTVGNRQVRVGCPGGAGTFRWIAMGTLLVVREWSGKGVGQAWAVRVG</sequence>
<reference evidence="2 4" key="2">
    <citation type="submission" date="2020-03" db="EMBL/GenBank/DDBJ databases">
        <title>Is there a link between lipid content and antibiotic production in Streptomyces?</title>
        <authorList>
            <person name="David M."/>
            <person name="Lejeune C."/>
            <person name="Abreu S."/>
            <person name="Thibessard A."/>
            <person name="Leblond P."/>
            <person name="Chaminade P."/>
            <person name="Virolle M.-J."/>
        </authorList>
    </citation>
    <scope>NUCLEOTIDE SEQUENCE [LARGE SCALE GENOMIC DNA]</scope>
    <source>
        <strain evidence="2 4">DSM 41481</strain>
    </source>
</reference>
<dbReference type="Proteomes" id="UP000190306">
    <property type="component" value="Chromosome"/>
</dbReference>
<evidence type="ECO:0000313" key="2">
    <source>
        <dbReference type="EMBL" id="QIT42453.1"/>
    </source>
</evidence>
<proteinExistence type="predicted"/>
<accession>A0AAE6Y349</accession>
<name>A0AAE6Y349_STRAT</name>
<evidence type="ECO:0000313" key="1">
    <source>
        <dbReference type="EMBL" id="OOQ54808.1"/>
    </source>
</evidence>
<evidence type="ECO:0000313" key="3">
    <source>
        <dbReference type="Proteomes" id="UP000190306"/>
    </source>
</evidence>